<reference evidence="7 8" key="1">
    <citation type="journal article" date="2009" name="Genome Biol.">
        <title>Community-wide analysis of microbial genome sequence signatures.</title>
        <authorList>
            <person name="Dick G.J."/>
            <person name="Andersson A.F."/>
            <person name="Baker B.J."/>
            <person name="Simmons S.L."/>
            <person name="Thomas B.C."/>
            <person name="Yelton A.P."/>
            <person name="Banfield J.F."/>
        </authorList>
    </citation>
    <scope>NUCLEOTIDE SEQUENCE [LARGE SCALE GENOMIC DNA]</scope>
    <source>
        <strain evidence="7">ARMAN-2</strain>
    </source>
</reference>
<dbReference type="SFLD" id="SFLDF00009">
    <property type="entry name" value="o-succinylbenzoate_synthase"/>
    <property type="match status" value="1"/>
</dbReference>
<dbReference type="Pfam" id="PF02746">
    <property type="entry name" value="MR_MLE_N"/>
    <property type="match status" value="1"/>
</dbReference>
<evidence type="ECO:0000256" key="1">
    <source>
        <dbReference type="ARBA" id="ARBA00001946"/>
    </source>
</evidence>
<dbReference type="GO" id="GO:0046872">
    <property type="term" value="F:metal ion binding"/>
    <property type="evidence" value="ECO:0007669"/>
    <property type="project" value="UniProtKB-KW"/>
</dbReference>
<dbReference type="Proteomes" id="UP000332487">
    <property type="component" value="Unassembled WGS sequence"/>
</dbReference>
<dbReference type="SUPFAM" id="SSF51604">
    <property type="entry name" value="Enolase C-terminal domain-like"/>
    <property type="match status" value="1"/>
</dbReference>
<name>C7DGX5_MICA2</name>
<dbReference type="InterPro" id="IPR036849">
    <property type="entry name" value="Enolase-like_C_sf"/>
</dbReference>
<evidence type="ECO:0000256" key="2">
    <source>
        <dbReference type="ARBA" id="ARBA00008031"/>
    </source>
</evidence>
<dbReference type="Gene3D" id="3.30.390.10">
    <property type="entry name" value="Enolase-like, N-terminal domain"/>
    <property type="match status" value="1"/>
</dbReference>
<evidence type="ECO:0000313" key="7">
    <source>
        <dbReference type="EMBL" id="EET90296.1"/>
    </source>
</evidence>
<reference evidence="7 8" key="2">
    <citation type="journal article" date="2010" name="Proc. Natl. Acad. Sci. U.S.A.">
        <title>Enigmatic, ultrasmall, uncultivated Archaea.</title>
        <authorList>
            <person name="Baker B.J."/>
            <person name="Comolli L.R."/>
            <person name="Dick G.J."/>
            <person name="Hauser L.J."/>
            <person name="Hyatt D."/>
            <person name="Dill B.D."/>
            <person name="Land M.L."/>
            <person name="Verberkmoes N.C."/>
            <person name="Hettich R.L."/>
            <person name="Banfield J.F."/>
        </authorList>
    </citation>
    <scope>NUCLEOTIDE SEQUENCE [LARGE SCALE GENOMIC DNA]</scope>
    <source>
        <strain evidence="7">ARMAN-2</strain>
    </source>
</reference>
<dbReference type="SFLD" id="SFLDS00001">
    <property type="entry name" value="Enolase"/>
    <property type="match status" value="1"/>
</dbReference>
<dbReference type="GO" id="GO:0016855">
    <property type="term" value="F:racemase and epimerase activity, acting on amino acids and derivatives"/>
    <property type="evidence" value="ECO:0007669"/>
    <property type="project" value="InterPro"/>
</dbReference>
<dbReference type="PANTHER" id="PTHR48073:SF2">
    <property type="entry name" value="O-SUCCINYLBENZOATE SYNTHASE"/>
    <property type="match status" value="1"/>
</dbReference>
<sequence length="368" mass="40134">MKNIQKNVKCAFSIGDVKIKGASLYRVNAPMTEPFSISLGTQYDFDGLFVELEGKSEKGYGECSTIPEITGEYTGAAIETAQSILLSINGKSYDGIEDFSESITKIIHGSSAVKNAIEMAAHDLYARENSVHITKLLGGSMKPAETSMTITLGSVKDAIKQLEAIQKKKPKDIKMKIGVDARLDIARIKAVSERLNGEKFYVDANQGYSLQDAIKVGKVLNDVGAAFFEQPMDYRELAKMSYLRKQTGIPIMLDESIVSPRSVIDAIIADAADYVNVKLTKSGGMRQAQKTLFTAQAYGIKAMVGCMIESKLGIAASLAVALSSKNVIFYDLDGFQFLKEQPFESGIEYKNGMNMLTNGKGIACIRKF</sequence>
<comment type="cofactor">
    <cofactor evidence="1">
        <name>Mg(2+)</name>
        <dbReference type="ChEBI" id="CHEBI:18420"/>
    </cofactor>
</comment>
<dbReference type="InterPro" id="IPR013341">
    <property type="entry name" value="Mandelate_racemase_N_dom"/>
</dbReference>
<organism evidence="7 8">
    <name type="scientific">Candidatus Micrarchaeum acidiphilum ARMAN-2</name>
    <dbReference type="NCBI Taxonomy" id="425595"/>
    <lineage>
        <taxon>Archaea</taxon>
        <taxon>Candidatus Micrarchaeota</taxon>
        <taxon>Candidatus Micrarchaeia</taxon>
        <taxon>Candidatus Micrarchaeales</taxon>
        <taxon>Candidatus Micrarchaeaceae</taxon>
        <taxon>Candidatus Micrarchaeum</taxon>
    </lineage>
</organism>
<comment type="similarity">
    <text evidence="2">Belongs to the mandelate racemase/muconate lactonizing enzyme family.</text>
</comment>
<keyword evidence="3" id="KW-0479">Metal-binding</keyword>
<keyword evidence="8" id="KW-1185">Reference proteome</keyword>
<dbReference type="SFLD" id="SFLDG00180">
    <property type="entry name" value="muconate_cycloisomerase"/>
    <property type="match status" value="1"/>
</dbReference>
<evidence type="ECO:0000256" key="5">
    <source>
        <dbReference type="ARBA" id="ARBA00023235"/>
    </source>
</evidence>
<dbReference type="InterPro" id="IPR034603">
    <property type="entry name" value="Dipeptide_epimerase"/>
</dbReference>
<feature type="domain" description="Mandelate racemase/muconate lactonizing enzyme C-terminal" evidence="6">
    <location>
        <begin position="155"/>
        <end position="250"/>
    </location>
</feature>
<dbReference type="Pfam" id="PF13378">
    <property type="entry name" value="MR_MLE_C"/>
    <property type="match status" value="1"/>
</dbReference>
<evidence type="ECO:0000313" key="8">
    <source>
        <dbReference type="Proteomes" id="UP000332487"/>
    </source>
</evidence>
<evidence type="ECO:0000259" key="6">
    <source>
        <dbReference type="SMART" id="SM00922"/>
    </source>
</evidence>
<dbReference type="InterPro" id="IPR029017">
    <property type="entry name" value="Enolase-like_N"/>
</dbReference>
<keyword evidence="5" id="KW-0413">Isomerase</keyword>
<dbReference type="SMART" id="SM00922">
    <property type="entry name" value="MR_MLE"/>
    <property type="match status" value="1"/>
</dbReference>
<dbReference type="CDD" id="cd03319">
    <property type="entry name" value="L-Ala-DL-Glu_epimerase"/>
    <property type="match status" value="1"/>
</dbReference>
<proteinExistence type="inferred from homology"/>
<dbReference type="AlphaFoldDB" id="C7DGX5"/>
<dbReference type="PANTHER" id="PTHR48073">
    <property type="entry name" value="O-SUCCINYLBENZOATE SYNTHASE-RELATED"/>
    <property type="match status" value="1"/>
</dbReference>
<dbReference type="InterPro" id="IPR029065">
    <property type="entry name" value="Enolase_C-like"/>
</dbReference>
<gene>
    <name evidence="7" type="ORF">UNLARM2_0325</name>
</gene>
<dbReference type="SUPFAM" id="SSF54826">
    <property type="entry name" value="Enolase N-terminal domain-like"/>
    <property type="match status" value="1"/>
</dbReference>
<keyword evidence="4" id="KW-0460">Magnesium</keyword>
<accession>C7DGX5</accession>
<evidence type="ECO:0000256" key="3">
    <source>
        <dbReference type="ARBA" id="ARBA00022723"/>
    </source>
</evidence>
<dbReference type="EMBL" id="GG697239">
    <property type="protein sequence ID" value="EET90296.1"/>
    <property type="molecule type" value="Genomic_DNA"/>
</dbReference>
<dbReference type="Gene3D" id="3.20.20.120">
    <property type="entry name" value="Enolase-like C-terminal domain"/>
    <property type="match status" value="1"/>
</dbReference>
<dbReference type="InterPro" id="IPR013342">
    <property type="entry name" value="Mandelate_racemase_C"/>
</dbReference>
<protein>
    <submittedName>
        <fullName evidence="7">Mandelate racemase/muconate lactonizing protein</fullName>
    </submittedName>
</protein>
<evidence type="ECO:0000256" key="4">
    <source>
        <dbReference type="ARBA" id="ARBA00022842"/>
    </source>
</evidence>